<feature type="compositionally biased region" description="Low complexity" evidence="1">
    <location>
        <begin position="222"/>
        <end position="234"/>
    </location>
</feature>
<feature type="compositionally biased region" description="Basic and acidic residues" evidence="1">
    <location>
        <begin position="45"/>
        <end position="66"/>
    </location>
</feature>
<evidence type="ECO:0000313" key="3">
    <source>
        <dbReference type="EMBL" id="ORC84276.1"/>
    </source>
</evidence>
<dbReference type="Proteomes" id="UP000192257">
    <property type="component" value="Unassembled WGS sequence"/>
</dbReference>
<dbReference type="PROSITE" id="PS51257">
    <property type="entry name" value="PROKAR_LIPOPROTEIN"/>
    <property type="match status" value="1"/>
</dbReference>
<dbReference type="VEuPathDB" id="TriTrypDB:TM35_000471710"/>
<protein>
    <recommendedName>
        <fullName evidence="5">Mucin-associated surface protein (MASP)</fullName>
    </recommendedName>
</protein>
<feature type="chain" id="PRO_5012619941" description="Mucin-associated surface protein (MASP)" evidence="2">
    <location>
        <begin position="25"/>
        <end position="314"/>
    </location>
</feature>
<name>A0A1X0NHW1_9TRYP</name>
<dbReference type="EMBL" id="NBCO01000047">
    <property type="protein sequence ID" value="ORC84276.1"/>
    <property type="molecule type" value="Genomic_DNA"/>
</dbReference>
<evidence type="ECO:0000256" key="1">
    <source>
        <dbReference type="SAM" id="MobiDB-lite"/>
    </source>
</evidence>
<feature type="compositionally biased region" description="Basic and acidic residues" evidence="1">
    <location>
        <begin position="111"/>
        <end position="127"/>
    </location>
</feature>
<dbReference type="RefSeq" id="XP_028878342.1">
    <property type="nucleotide sequence ID" value="XM_029030431.1"/>
</dbReference>
<keyword evidence="2" id="KW-0732">Signal</keyword>
<keyword evidence="4" id="KW-1185">Reference proteome</keyword>
<evidence type="ECO:0000256" key="2">
    <source>
        <dbReference type="SAM" id="SignalP"/>
    </source>
</evidence>
<evidence type="ECO:0000313" key="4">
    <source>
        <dbReference type="Proteomes" id="UP000192257"/>
    </source>
</evidence>
<feature type="compositionally biased region" description="Basic and acidic residues" evidence="1">
    <location>
        <begin position="186"/>
        <end position="196"/>
    </location>
</feature>
<dbReference type="GeneID" id="39990211"/>
<dbReference type="AlphaFoldDB" id="A0A1X0NHW1"/>
<feature type="compositionally biased region" description="Basic and acidic residues" evidence="1">
    <location>
        <begin position="84"/>
        <end position="100"/>
    </location>
</feature>
<gene>
    <name evidence="3" type="ORF">TM35_000471710</name>
</gene>
<feature type="region of interest" description="Disordered" evidence="1">
    <location>
        <begin position="32"/>
        <end position="293"/>
    </location>
</feature>
<organism evidence="3 4">
    <name type="scientific">Trypanosoma theileri</name>
    <dbReference type="NCBI Taxonomy" id="67003"/>
    <lineage>
        <taxon>Eukaryota</taxon>
        <taxon>Discoba</taxon>
        <taxon>Euglenozoa</taxon>
        <taxon>Kinetoplastea</taxon>
        <taxon>Metakinetoplastina</taxon>
        <taxon>Trypanosomatida</taxon>
        <taxon>Trypanosomatidae</taxon>
        <taxon>Trypanosoma</taxon>
    </lineage>
</organism>
<accession>A0A1X0NHW1</accession>
<proteinExistence type="predicted"/>
<feature type="signal peptide" evidence="2">
    <location>
        <begin position="1"/>
        <end position="24"/>
    </location>
</feature>
<evidence type="ECO:0008006" key="5">
    <source>
        <dbReference type="Google" id="ProtNLM"/>
    </source>
</evidence>
<feature type="compositionally biased region" description="Polar residues" evidence="1">
    <location>
        <begin position="211"/>
        <end position="221"/>
    </location>
</feature>
<feature type="compositionally biased region" description="Polar residues" evidence="1">
    <location>
        <begin position="67"/>
        <end position="83"/>
    </location>
</feature>
<reference evidence="3 4" key="1">
    <citation type="submission" date="2017-03" db="EMBL/GenBank/DDBJ databases">
        <title>An alternative strategy for trypanosome survival in the mammalian bloodstream revealed through genome and transcriptome analysis of the ubiquitous bovine parasite Trypanosoma (Megatrypanum) theileri.</title>
        <authorList>
            <person name="Kelly S."/>
            <person name="Ivens A."/>
            <person name="Mott A."/>
            <person name="O'Neill E."/>
            <person name="Emms D."/>
            <person name="Macleod O."/>
            <person name="Voorheis P."/>
            <person name="Matthews J."/>
            <person name="Matthews K."/>
            <person name="Carrington M."/>
        </authorList>
    </citation>
    <scope>NUCLEOTIDE SEQUENCE [LARGE SCALE GENOMIC DNA]</scope>
    <source>
        <strain evidence="3">Edinburgh</strain>
    </source>
</reference>
<feature type="compositionally biased region" description="Low complexity" evidence="1">
    <location>
        <begin position="265"/>
        <end position="279"/>
    </location>
</feature>
<comment type="caution">
    <text evidence="3">The sequence shown here is derived from an EMBL/GenBank/DDBJ whole genome shotgun (WGS) entry which is preliminary data.</text>
</comment>
<sequence length="314" mass="32895">MMAIRHVLCVLTIALSCLCSCVVAADKHKALEAEDPCSSGSPTEDAGKSKCAESSGRGRIDDHVRPDQSQQLVKPHSPVSNTNGDHREEGSVSSGTKDDLAAPGPEEEQVHEDTGSHVKKPSVDAEKSGSLTDGEERRGVESLSPSRTPAPGGKVQTENKEDALGPEGQNVDASPANGRGKGSQTAEERKEEKLEDPPQGELTDNARRTEASPTEVGTTRTEGNNGNQQAEGNGVQSTSETSPAPAEDESTRDTANTPSNDEESTSTTTTTTTLPPELTNNKKGDADSSSSISSSVWVRVPLLIVVTLACILVC</sequence>